<accession>A0ABT3HVY9</accession>
<dbReference type="SUPFAM" id="SSF52949">
    <property type="entry name" value="Macro domain-like"/>
    <property type="match status" value="1"/>
</dbReference>
<dbReference type="InterPro" id="IPR002589">
    <property type="entry name" value="Macro_dom"/>
</dbReference>
<name>A0ABT3HVY9_9FLAO</name>
<dbReference type="EMBL" id="JAPDHW010000002">
    <property type="protein sequence ID" value="MCW3167843.1"/>
    <property type="molecule type" value="Genomic_DNA"/>
</dbReference>
<dbReference type="InterPro" id="IPR050892">
    <property type="entry name" value="ADP-ribose_metab_enzymes"/>
</dbReference>
<dbReference type="PANTHER" id="PTHR12521:SF0">
    <property type="entry name" value="ADP-RIBOSE GLYCOHYDROLASE OARD1"/>
    <property type="match status" value="1"/>
</dbReference>
<reference evidence="3" key="1">
    <citation type="submission" date="2022-10" db="EMBL/GenBank/DDBJ databases">
        <title>Chryseobacterium babae sp. nov. isolated from the gut of the beetle Oryctes rhinoceros, and Chryseobacterium kimseyorum sp. nov., isolated from a stick insect rearing cage.</title>
        <authorList>
            <person name="Shelomi M."/>
            <person name="Han C.-J."/>
            <person name="Chen W.-M."/>
            <person name="Chen H.-K."/>
            <person name="Liaw S.-J."/>
            <person name="Muhle E."/>
            <person name="Clermont D."/>
        </authorList>
    </citation>
    <scope>NUCLEOTIDE SEQUENCE</scope>
    <source>
        <strain evidence="3">09-1422</strain>
    </source>
</reference>
<evidence type="ECO:0000313" key="4">
    <source>
        <dbReference type="Proteomes" id="UP001163731"/>
    </source>
</evidence>
<dbReference type="Gene3D" id="3.40.220.10">
    <property type="entry name" value="Leucine Aminopeptidase, subunit E, domain 1"/>
    <property type="match status" value="1"/>
</dbReference>
<proteinExistence type="predicted"/>
<comment type="caution">
    <text evidence="3">The sequence shown here is derived from an EMBL/GenBank/DDBJ whole genome shotgun (WGS) entry which is preliminary data.</text>
</comment>
<keyword evidence="4" id="KW-1185">Reference proteome</keyword>
<sequence length="157" mass="17974">MKTIICLKGDATNPKTEGNKIIAHICNDIGGWGKGFVMAISKRWKLPETEYRKWFQSKENFHLGEIQIVKVEENILVCNMIGQHKTMTNLKGIPPIRYEAVEKCLNKLIDEALKLNASVHMPRIGCGLAGGRWEEIEPMIERTLLKNNVEVYVYDFE</sequence>
<dbReference type="RefSeq" id="WP_264749080.1">
    <property type="nucleotide sequence ID" value="NZ_JAPDHW010000002.1"/>
</dbReference>
<comment type="catalytic activity">
    <reaction evidence="1">
        <text>an N-(ADP-alpha-D-ribosyl)-thymidine in DNA + H2O = a thymidine in DNA + ADP-D-ribose</text>
        <dbReference type="Rhea" id="RHEA:71655"/>
        <dbReference type="Rhea" id="RHEA-COMP:13556"/>
        <dbReference type="Rhea" id="RHEA-COMP:18051"/>
        <dbReference type="ChEBI" id="CHEBI:15377"/>
        <dbReference type="ChEBI" id="CHEBI:57967"/>
        <dbReference type="ChEBI" id="CHEBI:137386"/>
        <dbReference type="ChEBI" id="CHEBI:191199"/>
    </reaction>
    <physiologicalReaction direction="left-to-right" evidence="1">
        <dbReference type="Rhea" id="RHEA:71656"/>
    </physiologicalReaction>
</comment>
<dbReference type="Proteomes" id="UP001163731">
    <property type="component" value="Unassembled WGS sequence"/>
</dbReference>
<dbReference type="PANTHER" id="PTHR12521">
    <property type="entry name" value="PROTEIN C6ORF130"/>
    <property type="match status" value="1"/>
</dbReference>
<dbReference type="InterPro" id="IPR043472">
    <property type="entry name" value="Macro_dom-like"/>
</dbReference>
<evidence type="ECO:0000259" key="2">
    <source>
        <dbReference type="PROSITE" id="PS51154"/>
    </source>
</evidence>
<dbReference type="CDD" id="cd02901">
    <property type="entry name" value="Macro_Poa1p-like"/>
    <property type="match status" value="1"/>
</dbReference>
<evidence type="ECO:0000313" key="3">
    <source>
        <dbReference type="EMBL" id="MCW3167843.1"/>
    </source>
</evidence>
<dbReference type="SMART" id="SM00506">
    <property type="entry name" value="A1pp"/>
    <property type="match status" value="1"/>
</dbReference>
<feature type="domain" description="Macro" evidence="2">
    <location>
        <begin position="1"/>
        <end position="157"/>
    </location>
</feature>
<protein>
    <submittedName>
        <fullName evidence="3">Macro domain-containing protein</fullName>
    </submittedName>
</protein>
<dbReference type="PROSITE" id="PS51154">
    <property type="entry name" value="MACRO"/>
    <property type="match status" value="1"/>
</dbReference>
<gene>
    <name evidence="3" type="ORF">OMO38_04800</name>
</gene>
<evidence type="ECO:0000256" key="1">
    <source>
        <dbReference type="ARBA" id="ARBA00035885"/>
    </source>
</evidence>
<organism evidence="3 4">
    <name type="scientific">Chryseobacterium kimseyorum</name>
    <dbReference type="NCBI Taxonomy" id="2984028"/>
    <lineage>
        <taxon>Bacteria</taxon>
        <taxon>Pseudomonadati</taxon>
        <taxon>Bacteroidota</taxon>
        <taxon>Flavobacteriia</taxon>
        <taxon>Flavobacteriales</taxon>
        <taxon>Weeksellaceae</taxon>
        <taxon>Chryseobacterium group</taxon>
        <taxon>Chryseobacterium</taxon>
    </lineage>
</organism>